<dbReference type="OrthoDB" id="294591at2759"/>
<evidence type="ECO:0000256" key="3">
    <source>
        <dbReference type="ARBA" id="ARBA00022692"/>
    </source>
</evidence>
<evidence type="ECO:0000256" key="2">
    <source>
        <dbReference type="ARBA" id="ARBA00022679"/>
    </source>
</evidence>
<feature type="compositionally biased region" description="Low complexity" evidence="11">
    <location>
        <begin position="538"/>
        <end position="547"/>
    </location>
</feature>
<feature type="compositionally biased region" description="Basic and acidic residues" evidence="11">
    <location>
        <begin position="523"/>
        <end position="535"/>
    </location>
</feature>
<organism evidence="13 14">
    <name type="scientific">Halteria grandinella</name>
    <dbReference type="NCBI Taxonomy" id="5974"/>
    <lineage>
        <taxon>Eukaryota</taxon>
        <taxon>Sar</taxon>
        <taxon>Alveolata</taxon>
        <taxon>Ciliophora</taxon>
        <taxon>Intramacronucleata</taxon>
        <taxon>Spirotrichea</taxon>
        <taxon>Stichotrichia</taxon>
        <taxon>Sporadotrichida</taxon>
        <taxon>Halteriidae</taxon>
        <taxon>Halteria</taxon>
    </lineage>
</organism>
<name>A0A8J8T2V3_HALGN</name>
<dbReference type="InterPro" id="IPR039859">
    <property type="entry name" value="PFA4/ZDH16/20/ERF2-like"/>
</dbReference>
<evidence type="ECO:0000313" key="13">
    <source>
        <dbReference type="EMBL" id="TNV80222.1"/>
    </source>
</evidence>
<feature type="transmembrane region" description="Helical" evidence="10">
    <location>
        <begin position="311"/>
        <end position="338"/>
    </location>
</feature>
<keyword evidence="8 10" id="KW-0012">Acyltransferase</keyword>
<comment type="similarity">
    <text evidence="10">Belongs to the DHHC palmitoyltransferase family.</text>
</comment>
<keyword evidence="14" id="KW-1185">Reference proteome</keyword>
<feature type="transmembrane region" description="Helical" evidence="10">
    <location>
        <begin position="148"/>
        <end position="169"/>
    </location>
</feature>
<evidence type="ECO:0000256" key="9">
    <source>
        <dbReference type="ARBA" id="ARBA00048048"/>
    </source>
</evidence>
<evidence type="ECO:0000256" key="11">
    <source>
        <dbReference type="SAM" id="MobiDB-lite"/>
    </source>
</evidence>
<keyword evidence="2 10" id="KW-0808">Transferase</keyword>
<dbReference type="Proteomes" id="UP000785679">
    <property type="component" value="Unassembled WGS sequence"/>
</dbReference>
<dbReference type="EC" id="2.3.1.225" evidence="10"/>
<feature type="region of interest" description="Disordered" evidence="11">
    <location>
        <begin position="518"/>
        <end position="547"/>
    </location>
</feature>
<feature type="region of interest" description="Disordered" evidence="11">
    <location>
        <begin position="1"/>
        <end position="49"/>
    </location>
</feature>
<evidence type="ECO:0000256" key="10">
    <source>
        <dbReference type="RuleBase" id="RU079119"/>
    </source>
</evidence>
<dbReference type="PANTHER" id="PTHR22883:SF43">
    <property type="entry name" value="PALMITOYLTRANSFERASE APP"/>
    <property type="match status" value="1"/>
</dbReference>
<keyword evidence="3 10" id="KW-0812">Transmembrane</keyword>
<keyword evidence="6" id="KW-0564">Palmitate</keyword>
<comment type="catalytic activity">
    <reaction evidence="9 10">
        <text>L-cysteinyl-[protein] + hexadecanoyl-CoA = S-hexadecanoyl-L-cysteinyl-[protein] + CoA</text>
        <dbReference type="Rhea" id="RHEA:36683"/>
        <dbReference type="Rhea" id="RHEA-COMP:10131"/>
        <dbReference type="Rhea" id="RHEA-COMP:11032"/>
        <dbReference type="ChEBI" id="CHEBI:29950"/>
        <dbReference type="ChEBI" id="CHEBI:57287"/>
        <dbReference type="ChEBI" id="CHEBI:57379"/>
        <dbReference type="ChEBI" id="CHEBI:74151"/>
        <dbReference type="EC" id="2.3.1.225"/>
    </reaction>
</comment>
<reference evidence="13" key="1">
    <citation type="submission" date="2019-06" db="EMBL/GenBank/DDBJ databases">
        <authorList>
            <person name="Zheng W."/>
        </authorList>
    </citation>
    <scope>NUCLEOTIDE SEQUENCE</scope>
    <source>
        <strain evidence="13">QDHG01</strain>
    </source>
</reference>
<feature type="transmembrane region" description="Helical" evidence="10">
    <location>
        <begin position="117"/>
        <end position="136"/>
    </location>
</feature>
<dbReference type="GO" id="GO:0005794">
    <property type="term" value="C:Golgi apparatus"/>
    <property type="evidence" value="ECO:0007669"/>
    <property type="project" value="TreeGrafter"/>
</dbReference>
<dbReference type="AlphaFoldDB" id="A0A8J8T2V3"/>
<feature type="domain" description="Palmitoyltransferase DHHC" evidence="12">
    <location>
        <begin position="213"/>
        <end position="348"/>
    </location>
</feature>
<protein>
    <recommendedName>
        <fullName evidence="10">Palmitoyltransferase</fullName>
        <ecNumber evidence="10">2.3.1.225</ecNumber>
    </recommendedName>
</protein>
<dbReference type="Pfam" id="PF01529">
    <property type="entry name" value="DHHC"/>
    <property type="match status" value="1"/>
</dbReference>
<dbReference type="PROSITE" id="PS50216">
    <property type="entry name" value="DHHC"/>
    <property type="match status" value="1"/>
</dbReference>
<feature type="compositionally biased region" description="Polar residues" evidence="11">
    <location>
        <begin position="22"/>
        <end position="34"/>
    </location>
</feature>
<evidence type="ECO:0000256" key="8">
    <source>
        <dbReference type="ARBA" id="ARBA00023315"/>
    </source>
</evidence>
<gene>
    <name evidence="13" type="ORF">FGO68_gene12010</name>
</gene>
<keyword evidence="5 10" id="KW-0472">Membrane</keyword>
<evidence type="ECO:0000256" key="1">
    <source>
        <dbReference type="ARBA" id="ARBA00004127"/>
    </source>
</evidence>
<accession>A0A8J8T2V3</accession>
<evidence type="ECO:0000313" key="14">
    <source>
        <dbReference type="Proteomes" id="UP000785679"/>
    </source>
</evidence>
<dbReference type="GO" id="GO:0006612">
    <property type="term" value="P:protein targeting to membrane"/>
    <property type="evidence" value="ECO:0007669"/>
    <property type="project" value="TreeGrafter"/>
</dbReference>
<comment type="caution">
    <text evidence="13">The sequence shown here is derived from an EMBL/GenBank/DDBJ whole genome shotgun (WGS) entry which is preliminary data.</text>
</comment>
<evidence type="ECO:0000259" key="12">
    <source>
        <dbReference type="Pfam" id="PF01529"/>
    </source>
</evidence>
<evidence type="ECO:0000256" key="4">
    <source>
        <dbReference type="ARBA" id="ARBA00022989"/>
    </source>
</evidence>
<dbReference type="InterPro" id="IPR001594">
    <property type="entry name" value="Palmitoyltrfase_DHHC"/>
</dbReference>
<evidence type="ECO:0000256" key="5">
    <source>
        <dbReference type="ARBA" id="ARBA00023136"/>
    </source>
</evidence>
<dbReference type="GO" id="GO:0019706">
    <property type="term" value="F:protein-cysteine S-palmitoyltransferase activity"/>
    <property type="evidence" value="ECO:0007669"/>
    <property type="project" value="UniProtKB-EC"/>
</dbReference>
<proteinExistence type="inferred from homology"/>
<evidence type="ECO:0000256" key="6">
    <source>
        <dbReference type="ARBA" id="ARBA00023139"/>
    </source>
</evidence>
<dbReference type="EMBL" id="RRYP01007804">
    <property type="protein sequence ID" value="TNV80222.1"/>
    <property type="molecule type" value="Genomic_DNA"/>
</dbReference>
<dbReference type="PANTHER" id="PTHR22883">
    <property type="entry name" value="ZINC FINGER DHHC DOMAIN CONTAINING PROTEIN"/>
    <property type="match status" value="1"/>
</dbReference>
<evidence type="ECO:0000256" key="7">
    <source>
        <dbReference type="ARBA" id="ARBA00023288"/>
    </source>
</evidence>
<keyword evidence="7" id="KW-0449">Lipoprotein</keyword>
<dbReference type="GO" id="GO:0005783">
    <property type="term" value="C:endoplasmic reticulum"/>
    <property type="evidence" value="ECO:0007669"/>
    <property type="project" value="TreeGrafter"/>
</dbReference>
<comment type="subcellular location">
    <subcellularLocation>
        <location evidence="1">Endomembrane system</location>
        <topology evidence="1">Multi-pass membrane protein</topology>
    </subcellularLocation>
</comment>
<comment type="domain">
    <text evidence="10">The DHHC domain is required for palmitoyltransferase activity.</text>
</comment>
<keyword evidence="4 10" id="KW-1133">Transmembrane helix</keyword>
<feature type="transmembrane region" description="Helical" evidence="10">
    <location>
        <begin position="261"/>
        <end position="280"/>
    </location>
</feature>
<sequence>MSETKDSSFYSKKNSERPLVTRNLSDISENTPYKQQRVEPSPSVTSQKSLSEKLLDIDSIHKNSSRHVLRPAIPIEQAPAPAPQIRKSSGIPNFMTYQGKTKHCCKGRCLFGSQPKWSTFSFFMFNLPALLTYVFVSPQYAGEEISWALTLGLLILQLFTTICFFLTAWSNPGIIPRSSLRVRTQLNLESTRGKQVGSRVHQLIVGASGLHMTRLKYCHTCLVLRPERAFHCHFCGNCVHRFDHHCQWLGSCIGGRNYKQFFSFLIGVMCLQWACILYNLSHLIITMVQTHVEFGGVFNALWLELKATPFLVINSFLSLIVGGFVTHLFGYHLVVICWQGLSTYESKKDHFISYLMGNPYQLGKRRCYLLCRRRVTKMYSLREDEPIKVLDSNQRLSLKVISKETDIRKVLSMHKESTSKAFPEFEDLVKETKLQGVTKHIIRVESSVKIKRIESNASSGDHSSGDNSRNHVINTERSEVSNSGMFDLNSSQFINMHRINLTTIGQSEDVDAESTVINANRETTVDEHQSTDVRRLISSSSNSSVVY</sequence>